<dbReference type="InterPro" id="IPR036236">
    <property type="entry name" value="Znf_C2H2_sf"/>
</dbReference>
<dbReference type="EMBL" id="CAJPWZ010000521">
    <property type="protein sequence ID" value="CAG2195540.1"/>
    <property type="molecule type" value="Genomic_DNA"/>
</dbReference>
<keyword evidence="5" id="KW-1185">Reference proteome</keyword>
<proteinExistence type="predicted"/>
<feature type="domain" description="C2H2-type" evidence="3">
    <location>
        <begin position="40"/>
        <end position="62"/>
    </location>
</feature>
<sequence>MDRQSGRCHKKYECLHCGAVFSKRSFLEEHKRILGHRDLFSCDVCHKNFYRKDNLDTHKKKHDKINNICYQHYSEPESLELHHIHTHHGQTGRGQKRKGQENYGPPVKRKLTTFDNPEDMYTIMVVGEHRMPKFNTTSTRYKVTFKDLDIRGIPNILKSLKVLFNSIIRNITEFMDQSDLVRLSVQCPELDFPISLPFMKLSQLHTERLLSEIERVLQSYEQFVLDETLEIELIHVSLPSGGIGKRCKYVDLEKTLNEKRCFLQIQNKDDLCCARAIMTAKARLDGHEKWNSIRQGRNIQGELARKLHNKAGVPFRRCGIEEIKSFQRILDGYQIHVVSKEHFNAIIYEGPTAEKKIYLYLHDHHYDVITAMPAFLSRNYFCTKCNKGYDHKVDHSCNNVCHQCYKTHESGDEDWIYCNDCNRYFKSAKCYEMHKQETSTGKSTCYTNFRCRKCNQSVYTKLHKTAHKCGEHYCKTCKDYVPEEHKCYMLPACPDNIDTLKHDVKPGENAKQLKKKHTKTFIFFDFECTQNKVLQCDMGFEKNIEGRKCKHCKQSWCGTRQHIPNLCIAHKICELCKDSKVDKTSYCDSCGKHEHIFSGESSRDDFCRWLFTEKMPDQKYCVTTLKVMIVILSCNIFTKMLYCQR</sequence>
<evidence type="ECO:0000256" key="1">
    <source>
        <dbReference type="PROSITE-ProRule" id="PRU00042"/>
    </source>
</evidence>
<gene>
    <name evidence="4" type="ORF">MEDL_10484</name>
</gene>
<dbReference type="SMART" id="SM00355">
    <property type="entry name" value="ZnF_C2H2"/>
    <property type="match status" value="4"/>
</dbReference>
<organism evidence="4 5">
    <name type="scientific">Mytilus edulis</name>
    <name type="common">Blue mussel</name>
    <dbReference type="NCBI Taxonomy" id="6550"/>
    <lineage>
        <taxon>Eukaryota</taxon>
        <taxon>Metazoa</taxon>
        <taxon>Spiralia</taxon>
        <taxon>Lophotrochozoa</taxon>
        <taxon>Mollusca</taxon>
        <taxon>Bivalvia</taxon>
        <taxon>Autobranchia</taxon>
        <taxon>Pteriomorphia</taxon>
        <taxon>Mytilida</taxon>
        <taxon>Mytiloidea</taxon>
        <taxon>Mytilidae</taxon>
        <taxon>Mytilinae</taxon>
        <taxon>Mytilus</taxon>
    </lineage>
</organism>
<feature type="domain" description="C2H2-type" evidence="3">
    <location>
        <begin position="12"/>
        <end position="36"/>
    </location>
</feature>
<evidence type="ECO:0000259" key="3">
    <source>
        <dbReference type="PROSITE" id="PS50157"/>
    </source>
</evidence>
<feature type="compositionally biased region" description="Basic residues" evidence="2">
    <location>
        <begin position="85"/>
        <end position="97"/>
    </location>
</feature>
<dbReference type="Gene3D" id="3.30.160.60">
    <property type="entry name" value="Classic Zinc Finger"/>
    <property type="match status" value="1"/>
</dbReference>
<accession>A0A8S3QKN1</accession>
<dbReference type="Proteomes" id="UP000683360">
    <property type="component" value="Unassembled WGS sequence"/>
</dbReference>
<evidence type="ECO:0000313" key="5">
    <source>
        <dbReference type="Proteomes" id="UP000683360"/>
    </source>
</evidence>
<keyword evidence="1" id="KW-0863">Zinc-finger</keyword>
<dbReference type="GO" id="GO:0008270">
    <property type="term" value="F:zinc ion binding"/>
    <property type="evidence" value="ECO:0007669"/>
    <property type="project" value="UniProtKB-KW"/>
</dbReference>
<protein>
    <recommendedName>
        <fullName evidence="3">C2H2-type domain-containing protein</fullName>
    </recommendedName>
</protein>
<reference evidence="4" key="1">
    <citation type="submission" date="2021-03" db="EMBL/GenBank/DDBJ databases">
        <authorList>
            <person name="Bekaert M."/>
        </authorList>
    </citation>
    <scope>NUCLEOTIDE SEQUENCE</scope>
</reference>
<dbReference type="OrthoDB" id="6105437at2759"/>
<dbReference type="SUPFAM" id="SSF57667">
    <property type="entry name" value="beta-beta-alpha zinc fingers"/>
    <property type="match status" value="1"/>
</dbReference>
<dbReference type="InterPro" id="IPR013087">
    <property type="entry name" value="Znf_C2H2_type"/>
</dbReference>
<keyword evidence="1" id="KW-0479">Metal-binding</keyword>
<feature type="region of interest" description="Disordered" evidence="2">
    <location>
        <begin position="85"/>
        <end position="106"/>
    </location>
</feature>
<dbReference type="PROSITE" id="PS50157">
    <property type="entry name" value="ZINC_FINGER_C2H2_2"/>
    <property type="match status" value="2"/>
</dbReference>
<dbReference type="PROSITE" id="PS00028">
    <property type="entry name" value="ZINC_FINGER_C2H2_1"/>
    <property type="match status" value="1"/>
</dbReference>
<keyword evidence="1" id="KW-0862">Zinc</keyword>
<name>A0A8S3QKN1_MYTED</name>
<evidence type="ECO:0000256" key="2">
    <source>
        <dbReference type="SAM" id="MobiDB-lite"/>
    </source>
</evidence>
<evidence type="ECO:0000313" key="4">
    <source>
        <dbReference type="EMBL" id="CAG2195540.1"/>
    </source>
</evidence>
<dbReference type="AlphaFoldDB" id="A0A8S3QKN1"/>
<comment type="caution">
    <text evidence="4">The sequence shown here is derived from an EMBL/GenBank/DDBJ whole genome shotgun (WGS) entry which is preliminary data.</text>
</comment>